<dbReference type="PANTHER" id="PTHR35083">
    <property type="entry name" value="RGD1565685 PROTEIN"/>
    <property type="match status" value="1"/>
</dbReference>
<keyword evidence="3" id="KW-1185">Reference proteome</keyword>
<name>A0A401SET4_CHIPU</name>
<sequence length="328" mass="37733">ASNVPEIGLKTIESDHSLETTFILLFARMQSELSIRLNDGGYKNWIKAGFCLQKIRDCLIGFVISEMEKFHQFLLHNNSLLRREICKNSCRPQGTKFQGACPLCEVWKREILKHHTIQNNVIYWGNCSPPLWPKQAWEVAKVYMPHGQANTRGPGKCDVAALLNLIISCDRFEFVERQKVIEVASSDWQVQLMETDGVDALKFTDEIDTGEILSAELELLREWIQELCFTMEEQEALHVQHINSLNTFKEFLKQNKELENVLHKEVQQLYAVEKRWKHGVGTVKGQDGVEWNLEENEGLSTMDGKTGEDDSCRRTCAPGLKHKNEEQE</sequence>
<dbReference type="STRING" id="137246.A0A401SET4"/>
<evidence type="ECO:0000313" key="3">
    <source>
        <dbReference type="Proteomes" id="UP000287033"/>
    </source>
</evidence>
<dbReference type="OrthoDB" id="9934809at2759"/>
<proteinExistence type="predicted"/>
<dbReference type="EMBL" id="BEZZ01000223">
    <property type="protein sequence ID" value="GCC28873.1"/>
    <property type="molecule type" value="Genomic_DNA"/>
</dbReference>
<gene>
    <name evidence="2" type="ORF">chiPu_0007307</name>
</gene>
<dbReference type="AlphaFoldDB" id="A0A401SET4"/>
<dbReference type="InterPro" id="IPR027897">
    <property type="entry name" value="DUF4559"/>
</dbReference>
<evidence type="ECO:0000256" key="1">
    <source>
        <dbReference type="SAM" id="MobiDB-lite"/>
    </source>
</evidence>
<feature type="non-terminal residue" evidence="2">
    <location>
        <position position="1"/>
    </location>
</feature>
<protein>
    <submittedName>
        <fullName evidence="2">Uncharacterized protein</fullName>
    </submittedName>
</protein>
<dbReference type="Pfam" id="PF15112">
    <property type="entry name" value="DUF4559"/>
    <property type="match status" value="2"/>
</dbReference>
<dbReference type="PANTHER" id="PTHR35083:SF1">
    <property type="entry name" value="RGD1565685 PROTEIN"/>
    <property type="match status" value="1"/>
</dbReference>
<feature type="region of interest" description="Disordered" evidence="1">
    <location>
        <begin position="294"/>
        <end position="328"/>
    </location>
</feature>
<reference evidence="2 3" key="1">
    <citation type="journal article" date="2018" name="Nat. Ecol. Evol.">
        <title>Shark genomes provide insights into elasmobranch evolution and the origin of vertebrates.</title>
        <authorList>
            <person name="Hara Y"/>
            <person name="Yamaguchi K"/>
            <person name="Onimaru K"/>
            <person name="Kadota M"/>
            <person name="Koyanagi M"/>
            <person name="Keeley SD"/>
            <person name="Tatsumi K"/>
            <person name="Tanaka K"/>
            <person name="Motone F"/>
            <person name="Kageyama Y"/>
            <person name="Nozu R"/>
            <person name="Adachi N"/>
            <person name="Nishimura O"/>
            <person name="Nakagawa R"/>
            <person name="Tanegashima C"/>
            <person name="Kiyatake I"/>
            <person name="Matsumoto R"/>
            <person name="Murakumo K"/>
            <person name="Nishida K"/>
            <person name="Terakita A"/>
            <person name="Kuratani S"/>
            <person name="Sato K"/>
            <person name="Hyodo S Kuraku.S."/>
        </authorList>
    </citation>
    <scope>NUCLEOTIDE SEQUENCE [LARGE SCALE GENOMIC DNA]</scope>
</reference>
<evidence type="ECO:0000313" key="2">
    <source>
        <dbReference type="EMBL" id="GCC28873.1"/>
    </source>
</evidence>
<accession>A0A401SET4</accession>
<organism evidence="2 3">
    <name type="scientific">Chiloscyllium punctatum</name>
    <name type="common">Brownbanded bambooshark</name>
    <name type="synonym">Hemiscyllium punctatum</name>
    <dbReference type="NCBI Taxonomy" id="137246"/>
    <lineage>
        <taxon>Eukaryota</taxon>
        <taxon>Metazoa</taxon>
        <taxon>Chordata</taxon>
        <taxon>Craniata</taxon>
        <taxon>Vertebrata</taxon>
        <taxon>Chondrichthyes</taxon>
        <taxon>Elasmobranchii</taxon>
        <taxon>Galeomorphii</taxon>
        <taxon>Galeoidea</taxon>
        <taxon>Orectolobiformes</taxon>
        <taxon>Hemiscylliidae</taxon>
        <taxon>Chiloscyllium</taxon>
    </lineage>
</organism>
<dbReference type="Proteomes" id="UP000287033">
    <property type="component" value="Unassembled WGS sequence"/>
</dbReference>
<comment type="caution">
    <text evidence="2">The sequence shown here is derived from an EMBL/GenBank/DDBJ whole genome shotgun (WGS) entry which is preliminary data.</text>
</comment>